<proteinExistence type="predicted"/>
<organism evidence="1 2">
    <name type="scientific">Geodermatophilus obscurus</name>
    <dbReference type="NCBI Taxonomy" id="1861"/>
    <lineage>
        <taxon>Bacteria</taxon>
        <taxon>Bacillati</taxon>
        <taxon>Actinomycetota</taxon>
        <taxon>Actinomycetes</taxon>
        <taxon>Geodermatophilales</taxon>
        <taxon>Geodermatophilaceae</taxon>
        <taxon>Geodermatophilus</taxon>
    </lineage>
</organism>
<dbReference type="Gene3D" id="2.60.120.10">
    <property type="entry name" value="Jelly Rolls"/>
    <property type="match status" value="1"/>
</dbReference>
<dbReference type="Proteomes" id="UP000183642">
    <property type="component" value="Unassembled WGS sequence"/>
</dbReference>
<dbReference type="InterPro" id="IPR011051">
    <property type="entry name" value="RmlC_Cupin_sf"/>
</dbReference>
<dbReference type="SUPFAM" id="SSF51182">
    <property type="entry name" value="RmlC-like cupins"/>
    <property type="match status" value="1"/>
</dbReference>
<accession>A0A1I5EA14</accession>
<protein>
    <submittedName>
        <fullName evidence="1">Uncharacterized protein</fullName>
    </submittedName>
</protein>
<evidence type="ECO:0000313" key="1">
    <source>
        <dbReference type="EMBL" id="SFO08265.1"/>
    </source>
</evidence>
<dbReference type="EMBL" id="FOWE01000003">
    <property type="protein sequence ID" value="SFO08265.1"/>
    <property type="molecule type" value="Genomic_DNA"/>
</dbReference>
<sequence>MEPLDAVLPGRPGAQVLSLPAGTPPHRYVARRADLVLVVLAGDPCLGVGAEPPGRCPAGSVVVCPRGVPWSVAGGGEPARVVAVGAPSGPERTLAALLGPPPLDGAALVAAAADGGLEVVLEPLR</sequence>
<name>A0A1I5EA14_9ACTN</name>
<keyword evidence="2" id="KW-1185">Reference proteome</keyword>
<evidence type="ECO:0000313" key="2">
    <source>
        <dbReference type="Proteomes" id="UP000183642"/>
    </source>
</evidence>
<dbReference type="RefSeq" id="WP_143108055.1">
    <property type="nucleotide sequence ID" value="NZ_FOWE01000003.1"/>
</dbReference>
<dbReference type="InterPro" id="IPR014710">
    <property type="entry name" value="RmlC-like_jellyroll"/>
</dbReference>
<dbReference type="AlphaFoldDB" id="A0A1I5EA14"/>
<dbReference type="OrthoDB" id="5196266at2"/>
<reference evidence="2" key="1">
    <citation type="submission" date="2016-10" db="EMBL/GenBank/DDBJ databases">
        <authorList>
            <person name="Varghese N."/>
            <person name="Submissions S."/>
        </authorList>
    </citation>
    <scope>NUCLEOTIDE SEQUENCE [LARGE SCALE GENOMIC DNA]</scope>
    <source>
        <strain evidence="2">DSM 43161</strain>
    </source>
</reference>
<gene>
    <name evidence="1" type="ORF">SAMN05660359_01259</name>
</gene>